<dbReference type="AlphaFoldDB" id="A0A6J7CRP5"/>
<gene>
    <name evidence="4" type="ORF">UFOPK3402_00138</name>
</gene>
<accession>A0A6J7CRP5</accession>
<evidence type="ECO:0000256" key="1">
    <source>
        <dbReference type="ARBA" id="ARBA00023002"/>
    </source>
</evidence>
<organism evidence="4">
    <name type="scientific">freshwater metagenome</name>
    <dbReference type="NCBI Taxonomy" id="449393"/>
    <lineage>
        <taxon>unclassified sequences</taxon>
        <taxon>metagenomes</taxon>
        <taxon>ecological metagenomes</taxon>
    </lineage>
</organism>
<dbReference type="EMBL" id="CAFBLS010000009">
    <property type="protein sequence ID" value="CAB4859615.1"/>
    <property type="molecule type" value="Genomic_DNA"/>
</dbReference>
<dbReference type="GO" id="GO:0016903">
    <property type="term" value="F:oxidoreductase activity, acting on the aldehyde or oxo group of donors"/>
    <property type="evidence" value="ECO:0007669"/>
    <property type="project" value="InterPro"/>
</dbReference>
<dbReference type="Gene3D" id="3.40.920.10">
    <property type="entry name" value="Pyruvate-ferredoxin oxidoreductase, PFOR, domain III"/>
    <property type="match status" value="1"/>
</dbReference>
<proteinExistence type="predicted"/>
<dbReference type="SUPFAM" id="SSF53323">
    <property type="entry name" value="Pyruvate-ferredoxin oxidoreductase, PFOR, domain III"/>
    <property type="match status" value="1"/>
</dbReference>
<dbReference type="InterPro" id="IPR019752">
    <property type="entry name" value="Pyrv/ketoisovalerate_OxRed_cat"/>
</dbReference>
<dbReference type="InterPro" id="IPR046667">
    <property type="entry name" value="DUF6537"/>
</dbReference>
<dbReference type="Pfam" id="PF20169">
    <property type="entry name" value="DUF6537"/>
    <property type="match status" value="1"/>
</dbReference>
<dbReference type="NCBIfam" id="NF006179">
    <property type="entry name" value="PRK08312.1"/>
    <property type="match status" value="1"/>
</dbReference>
<feature type="domain" description="Pyruvate/ketoisovalerate oxidoreductase catalytic" evidence="2">
    <location>
        <begin position="26"/>
        <end position="216"/>
    </location>
</feature>
<protein>
    <submittedName>
        <fullName evidence="4">Unannotated protein</fullName>
    </submittedName>
</protein>
<evidence type="ECO:0000259" key="2">
    <source>
        <dbReference type="Pfam" id="PF01558"/>
    </source>
</evidence>
<name>A0A6J7CRP5_9ZZZZ</name>
<evidence type="ECO:0000259" key="3">
    <source>
        <dbReference type="Pfam" id="PF20169"/>
    </source>
</evidence>
<feature type="domain" description="DUF6537" evidence="3">
    <location>
        <begin position="282"/>
        <end position="489"/>
    </location>
</feature>
<dbReference type="Pfam" id="PF01558">
    <property type="entry name" value="POR"/>
    <property type="match status" value="1"/>
</dbReference>
<sequence>MTTVTDPPARSAGHQRPITMAILAMGGEGGGVLSDWTVALAEANGYFAQSTSVPGVAQRTGATVYYAELFPKQVGVAHQPEPVLSTMPTPGELDIVVASELMEAGRAVQRGFSTPDRTTLIASTSRTYAMPERTAMGDGRVDSAGLIEAAIGASKRFIRGDFARMAEDTGSVISAVLFGALAGAGVLPFTREQFEEAIRSGGKGVEPSLRAFAEGYRIAAAPPRPVTDISIGTRPADLPDEGPDPADIARAISDSASLVGIKLQPQARRIADSFPAQARFMLVNGIKRTAEYQDVAYADEYLDRLSLIADLEAHGDGSNRLTAEAARFTALWMTYEDTIRVAFHKTRRRRFDRVGKEARVDGAQVMQVREFLHPQVEEISDTLPTALGRWLLNSSVMKALIHKATHKGIKIQTTSVGGFTVLYLLARLRPIRRRSLRFGLEQQRIDAWLGLARSHAPQNYDLAYEIVLCQQVVKGYGETHANGMRNFTDLMGVLPLISGDPTAAARLRNLRAAALADETGQQLQAALSAASMTAS</sequence>
<evidence type="ECO:0000313" key="4">
    <source>
        <dbReference type="EMBL" id="CAB4859615.1"/>
    </source>
</evidence>
<keyword evidence="1" id="KW-0560">Oxidoreductase</keyword>
<reference evidence="4" key="1">
    <citation type="submission" date="2020-05" db="EMBL/GenBank/DDBJ databases">
        <authorList>
            <person name="Chiriac C."/>
            <person name="Salcher M."/>
            <person name="Ghai R."/>
            <person name="Kavagutti S V."/>
        </authorList>
    </citation>
    <scope>NUCLEOTIDE SEQUENCE</scope>
</reference>
<dbReference type="InterPro" id="IPR002869">
    <property type="entry name" value="Pyrv_flavodox_OxRed_cen"/>
</dbReference>